<dbReference type="GeneID" id="63782932"/>
<dbReference type="InterPro" id="IPR029063">
    <property type="entry name" value="SAM-dependent_MTases_sf"/>
</dbReference>
<dbReference type="GO" id="GO:0052735">
    <property type="term" value="F:tRNA (cytidine-3-)-methyltransferase activity"/>
    <property type="evidence" value="ECO:0007669"/>
    <property type="project" value="TreeGrafter"/>
</dbReference>
<gene>
    <name evidence="6" type="ORF">BCR37DRAFT_194767</name>
</gene>
<evidence type="ECO:0000256" key="1">
    <source>
        <dbReference type="ARBA" id="ARBA00009725"/>
    </source>
</evidence>
<evidence type="ECO:0000259" key="5">
    <source>
        <dbReference type="Pfam" id="PF08242"/>
    </source>
</evidence>
<dbReference type="Gene3D" id="3.40.50.150">
    <property type="entry name" value="Vaccinia Virus protein VP39"/>
    <property type="match status" value="1"/>
</dbReference>
<dbReference type="OrthoDB" id="417697at2759"/>
<dbReference type="GO" id="GO:0032259">
    <property type="term" value="P:methylation"/>
    <property type="evidence" value="ECO:0007669"/>
    <property type="project" value="UniProtKB-KW"/>
</dbReference>
<sequence length="294" mass="33728">MLGTFGTRLLTDASKVLEHNAWDHVEWDEAHLAHAEAQVAFQQAHPVSDPLLYNDDKAASHWDTFYKQHDEQFFKDRKWIQLEFPELIACTEADAGPLVIADIGCAVGNTLFPLLRINENPQLRIHALDFSAEAIEIVKRHPEMTAQVDACVWDMADPAGLPSTIQPGSVDVCVLIFSFSALSPKQWPICLKNLQLLLKPGGTVLLRDYGRYDLTQLRIKRERLLEDHFYIRGDGTRVYYFTTDEMQQLFSEASGFSIFQNTVDRRLLVNRKENKKMYRAWVQLKATRLEDPKP</sequence>
<keyword evidence="7" id="KW-1185">Reference proteome</keyword>
<protein>
    <recommendedName>
        <fullName evidence="4">tRNA N(3)-methylcytidine methyltransferase</fullName>
        <ecNumber evidence="4">2.1.1.-</ecNumber>
    </recommendedName>
</protein>
<evidence type="ECO:0000256" key="2">
    <source>
        <dbReference type="ARBA" id="ARBA00022603"/>
    </source>
</evidence>
<dbReference type="InterPro" id="IPR013217">
    <property type="entry name" value="Methyltransf_12"/>
</dbReference>
<dbReference type="CDD" id="cd02440">
    <property type="entry name" value="AdoMet_MTases"/>
    <property type="match status" value="1"/>
</dbReference>
<name>A0A1Y2ETD6_PROLT</name>
<keyword evidence="2 4" id="KW-0489">Methyltransferase</keyword>
<dbReference type="OMA" id="PDRMQSV"/>
<comment type="caution">
    <text evidence="6">The sequence shown here is derived from an EMBL/GenBank/DDBJ whole genome shotgun (WGS) entry which is preliminary data.</text>
</comment>
<evidence type="ECO:0000313" key="7">
    <source>
        <dbReference type="Proteomes" id="UP000193685"/>
    </source>
</evidence>
<dbReference type="PANTHER" id="PTHR22809">
    <property type="entry name" value="METHYLTRANSFERASE-RELATED"/>
    <property type="match status" value="1"/>
</dbReference>
<dbReference type="PANTHER" id="PTHR22809:SF11">
    <property type="entry name" value="TRNA N(3)-METHYLCYTIDINE METHYLTRANSFERASE METTL2"/>
    <property type="match status" value="1"/>
</dbReference>
<dbReference type="EC" id="2.1.1.-" evidence="4"/>
<comment type="similarity">
    <text evidence="1 4">Belongs to the methyltransferase superfamily. METL family.</text>
</comment>
<evidence type="ECO:0000256" key="4">
    <source>
        <dbReference type="PIRNR" id="PIRNR037755"/>
    </source>
</evidence>
<dbReference type="InterPro" id="IPR026113">
    <property type="entry name" value="METTL2/6/8-like"/>
</dbReference>
<dbReference type="RefSeq" id="XP_040722113.1">
    <property type="nucleotide sequence ID" value="XM_040866333.1"/>
</dbReference>
<dbReference type="PIRSF" id="PIRSF037755">
    <property type="entry name" value="Mettl2_prd"/>
    <property type="match status" value="1"/>
</dbReference>
<dbReference type="SUPFAM" id="SSF53335">
    <property type="entry name" value="S-adenosyl-L-methionine-dependent methyltransferases"/>
    <property type="match status" value="1"/>
</dbReference>
<evidence type="ECO:0000256" key="3">
    <source>
        <dbReference type="ARBA" id="ARBA00022679"/>
    </source>
</evidence>
<feature type="domain" description="Methyltransferase type 12" evidence="5">
    <location>
        <begin position="102"/>
        <end position="203"/>
    </location>
</feature>
<organism evidence="6 7">
    <name type="scientific">Protomyces lactucae-debilis</name>
    <dbReference type="NCBI Taxonomy" id="2754530"/>
    <lineage>
        <taxon>Eukaryota</taxon>
        <taxon>Fungi</taxon>
        <taxon>Dikarya</taxon>
        <taxon>Ascomycota</taxon>
        <taxon>Taphrinomycotina</taxon>
        <taxon>Taphrinomycetes</taxon>
        <taxon>Taphrinales</taxon>
        <taxon>Protomycetaceae</taxon>
        <taxon>Protomyces</taxon>
    </lineage>
</organism>
<evidence type="ECO:0000313" key="6">
    <source>
        <dbReference type="EMBL" id="ORY74807.1"/>
    </source>
</evidence>
<proteinExistence type="inferred from homology"/>
<dbReference type="AlphaFoldDB" id="A0A1Y2ETD6"/>
<keyword evidence="3 4" id="KW-0808">Transferase</keyword>
<comment type="function">
    <text evidence="4">S-adenosyl-L-methionine-dependent methyltransferase.</text>
</comment>
<dbReference type="Proteomes" id="UP000193685">
    <property type="component" value="Unassembled WGS sequence"/>
</dbReference>
<dbReference type="EMBL" id="MCFI01000028">
    <property type="protein sequence ID" value="ORY74807.1"/>
    <property type="molecule type" value="Genomic_DNA"/>
</dbReference>
<dbReference type="STRING" id="56484.A0A1Y2ETD6"/>
<dbReference type="Pfam" id="PF08242">
    <property type="entry name" value="Methyltransf_12"/>
    <property type="match status" value="1"/>
</dbReference>
<accession>A0A1Y2ETD6</accession>
<reference evidence="6 7" key="1">
    <citation type="submission" date="2016-07" db="EMBL/GenBank/DDBJ databases">
        <title>Pervasive Adenine N6-methylation of Active Genes in Fungi.</title>
        <authorList>
            <consortium name="DOE Joint Genome Institute"/>
            <person name="Mondo S.J."/>
            <person name="Dannebaum R.O."/>
            <person name="Kuo R.C."/>
            <person name="Labutti K."/>
            <person name="Haridas S."/>
            <person name="Kuo A."/>
            <person name="Salamov A."/>
            <person name="Ahrendt S.R."/>
            <person name="Lipzen A."/>
            <person name="Sullivan W."/>
            <person name="Andreopoulos W.B."/>
            <person name="Clum A."/>
            <person name="Lindquist E."/>
            <person name="Daum C."/>
            <person name="Ramamoorthy G.K."/>
            <person name="Gryganskyi A."/>
            <person name="Culley D."/>
            <person name="Magnuson J.K."/>
            <person name="James T.Y."/>
            <person name="O'Malley M.A."/>
            <person name="Stajich J.E."/>
            <person name="Spatafora J.W."/>
            <person name="Visel A."/>
            <person name="Grigoriev I.V."/>
        </authorList>
    </citation>
    <scope>NUCLEOTIDE SEQUENCE [LARGE SCALE GENOMIC DNA]</scope>
    <source>
        <strain evidence="6 7">12-1054</strain>
    </source>
</reference>